<proteinExistence type="inferred from homology"/>
<comment type="function">
    <text evidence="2">One of several proteins that assist in the late maturation steps of the functional core of the 30S ribosomal subunit. Associates with free 30S ribosomal subunits (but not with 30S subunits that are part of 70S ribosomes or polysomes). Required for efficient processing of 16S rRNA. May interact with the 5'-terminal helix region of 16S rRNA.</text>
</comment>
<keyword evidence="2" id="KW-0963">Cytoplasm</keyword>
<dbReference type="InterPro" id="IPR000238">
    <property type="entry name" value="RbfA"/>
</dbReference>
<name>A0ABP3UID2_9CLOT</name>
<dbReference type="NCBIfam" id="TIGR00082">
    <property type="entry name" value="rbfA"/>
    <property type="match status" value="1"/>
</dbReference>
<evidence type="ECO:0000313" key="4">
    <source>
        <dbReference type="Proteomes" id="UP001501510"/>
    </source>
</evidence>
<dbReference type="SUPFAM" id="SSF89919">
    <property type="entry name" value="Ribosome-binding factor A, RbfA"/>
    <property type="match status" value="1"/>
</dbReference>
<dbReference type="RefSeq" id="WP_343759125.1">
    <property type="nucleotide sequence ID" value="NZ_BAAACG010000006.1"/>
</dbReference>
<protein>
    <recommendedName>
        <fullName evidence="2">Ribosome-binding factor A</fullName>
    </recommendedName>
</protein>
<keyword evidence="1 2" id="KW-0690">Ribosome biogenesis</keyword>
<organism evidence="3 4">
    <name type="scientific">Clostridium oceanicum</name>
    <dbReference type="NCBI Taxonomy" id="1543"/>
    <lineage>
        <taxon>Bacteria</taxon>
        <taxon>Bacillati</taxon>
        <taxon>Bacillota</taxon>
        <taxon>Clostridia</taxon>
        <taxon>Eubacteriales</taxon>
        <taxon>Clostridiaceae</taxon>
        <taxon>Clostridium</taxon>
    </lineage>
</organism>
<dbReference type="PANTHER" id="PTHR33515:SF1">
    <property type="entry name" value="RIBOSOME-BINDING FACTOR A, CHLOROPLASTIC-RELATED"/>
    <property type="match status" value="1"/>
</dbReference>
<evidence type="ECO:0000256" key="2">
    <source>
        <dbReference type="HAMAP-Rule" id="MF_00003"/>
    </source>
</evidence>
<accession>A0ABP3UID2</accession>
<evidence type="ECO:0000313" key="3">
    <source>
        <dbReference type="EMBL" id="GAA0734999.1"/>
    </source>
</evidence>
<dbReference type="PROSITE" id="PS01319">
    <property type="entry name" value="RBFA"/>
    <property type="match status" value="1"/>
</dbReference>
<comment type="subcellular location">
    <subcellularLocation>
        <location evidence="2">Cytoplasm</location>
    </subcellularLocation>
</comment>
<dbReference type="HAMAP" id="MF_00003">
    <property type="entry name" value="RbfA"/>
    <property type="match status" value="1"/>
</dbReference>
<dbReference type="Proteomes" id="UP001501510">
    <property type="component" value="Unassembled WGS sequence"/>
</dbReference>
<comment type="subunit">
    <text evidence="2">Monomer. Binds 30S ribosomal subunits, but not 50S ribosomal subunits or 70S ribosomes.</text>
</comment>
<comment type="caution">
    <text evidence="3">The sequence shown here is derived from an EMBL/GenBank/DDBJ whole genome shotgun (WGS) entry which is preliminary data.</text>
</comment>
<dbReference type="Pfam" id="PF02033">
    <property type="entry name" value="RBFA"/>
    <property type="match status" value="1"/>
</dbReference>
<evidence type="ECO:0000256" key="1">
    <source>
        <dbReference type="ARBA" id="ARBA00022517"/>
    </source>
</evidence>
<dbReference type="EMBL" id="BAAACG010000006">
    <property type="protein sequence ID" value="GAA0734999.1"/>
    <property type="molecule type" value="Genomic_DNA"/>
</dbReference>
<keyword evidence="4" id="KW-1185">Reference proteome</keyword>
<dbReference type="InterPro" id="IPR023799">
    <property type="entry name" value="RbfA_dom_sf"/>
</dbReference>
<dbReference type="InterPro" id="IPR020053">
    <property type="entry name" value="Ribosome-bd_factorA_CS"/>
</dbReference>
<dbReference type="InterPro" id="IPR015946">
    <property type="entry name" value="KH_dom-like_a/b"/>
</dbReference>
<comment type="similarity">
    <text evidence="2">Belongs to the RbfA family.</text>
</comment>
<dbReference type="PANTHER" id="PTHR33515">
    <property type="entry name" value="RIBOSOME-BINDING FACTOR A, CHLOROPLASTIC-RELATED"/>
    <property type="match status" value="1"/>
</dbReference>
<dbReference type="Gene3D" id="3.30.300.20">
    <property type="match status" value="1"/>
</dbReference>
<reference evidence="4" key="1">
    <citation type="journal article" date="2019" name="Int. J. Syst. Evol. Microbiol.">
        <title>The Global Catalogue of Microorganisms (GCM) 10K type strain sequencing project: providing services to taxonomists for standard genome sequencing and annotation.</title>
        <authorList>
            <consortium name="The Broad Institute Genomics Platform"/>
            <consortium name="The Broad Institute Genome Sequencing Center for Infectious Disease"/>
            <person name="Wu L."/>
            <person name="Ma J."/>
        </authorList>
    </citation>
    <scope>NUCLEOTIDE SEQUENCE [LARGE SCALE GENOMIC DNA]</scope>
    <source>
        <strain evidence="4">JCM 1407</strain>
    </source>
</reference>
<gene>
    <name evidence="2 3" type="primary">rbfA</name>
    <name evidence="3" type="ORF">GCM10008906_07980</name>
</gene>
<sequence>MANYRSGRINEEMKKEVSNIIQNKIKDPRLSAMVSVTGVDVTKDLSYAKVYVSIFGSETSKEQSLEALKSSVGFIRKEVGKKVKLRCTPKIIIELDESIEKGMHIDKILDEIKENKKHDN</sequence>